<dbReference type="Pfam" id="PF08264">
    <property type="entry name" value="Anticodon_1"/>
    <property type="match status" value="1"/>
</dbReference>
<evidence type="ECO:0000256" key="4">
    <source>
        <dbReference type="ARBA" id="ARBA00022840"/>
    </source>
</evidence>
<reference evidence="14" key="1">
    <citation type="submission" date="2016-10" db="EMBL/GenBank/DDBJ databases">
        <authorList>
            <person name="Beylefeld A."/>
            <person name="Abolnik C."/>
        </authorList>
    </citation>
    <scope>NUCLEOTIDE SEQUENCE [LARGE SCALE GENOMIC DNA]</scope>
    <source>
        <strain evidence="14">B359_6</strain>
    </source>
</reference>
<keyword evidence="14" id="KW-1185">Reference proteome</keyword>
<dbReference type="GO" id="GO:0002161">
    <property type="term" value="F:aminoacyl-tRNA deacylase activity"/>
    <property type="evidence" value="ECO:0007669"/>
    <property type="project" value="InterPro"/>
</dbReference>
<keyword evidence="3 9" id="KW-0547">Nucleotide-binding</keyword>
<dbReference type="InterPro" id="IPR001412">
    <property type="entry name" value="aa-tRNA-synth_I_CS"/>
</dbReference>
<dbReference type="Proteomes" id="UP000184322">
    <property type="component" value="Chromosome"/>
</dbReference>
<comment type="domain">
    <text evidence="9">The C-terminal coiled-coil domain is crucial for aminoacylation activity.</text>
</comment>
<dbReference type="Gene3D" id="2.170.220.10">
    <property type="match status" value="1"/>
</dbReference>
<dbReference type="CDD" id="cd00817">
    <property type="entry name" value="ValRS_core"/>
    <property type="match status" value="1"/>
</dbReference>
<accession>A0A1L4FRW3</accession>
<name>A0A1L4FRW3_9BACT</name>
<dbReference type="GO" id="GO:0004832">
    <property type="term" value="F:valine-tRNA ligase activity"/>
    <property type="evidence" value="ECO:0007669"/>
    <property type="project" value="UniProtKB-UniRule"/>
</dbReference>
<dbReference type="AlphaFoldDB" id="A0A1L4FRW3"/>
<keyword evidence="1 9" id="KW-0963">Cytoplasm</keyword>
<dbReference type="Gene3D" id="1.10.730.10">
    <property type="entry name" value="Isoleucyl-tRNA Synthetase, Domain 1"/>
    <property type="match status" value="1"/>
</dbReference>
<comment type="catalytic activity">
    <reaction evidence="8 9">
        <text>tRNA(Val) + L-valine + ATP = L-valyl-tRNA(Val) + AMP + diphosphate</text>
        <dbReference type="Rhea" id="RHEA:10704"/>
        <dbReference type="Rhea" id="RHEA-COMP:9672"/>
        <dbReference type="Rhea" id="RHEA-COMP:9708"/>
        <dbReference type="ChEBI" id="CHEBI:30616"/>
        <dbReference type="ChEBI" id="CHEBI:33019"/>
        <dbReference type="ChEBI" id="CHEBI:57762"/>
        <dbReference type="ChEBI" id="CHEBI:78442"/>
        <dbReference type="ChEBI" id="CHEBI:78537"/>
        <dbReference type="ChEBI" id="CHEBI:456215"/>
        <dbReference type="EC" id="6.1.1.9"/>
    </reaction>
</comment>
<keyword evidence="6 9" id="KW-0175">Coiled coil</keyword>
<dbReference type="SUPFAM" id="SSF50677">
    <property type="entry name" value="ValRS/IleRS/LeuRS editing domain"/>
    <property type="match status" value="1"/>
</dbReference>
<dbReference type="InterPro" id="IPR037118">
    <property type="entry name" value="Val-tRNA_synth_C_sf"/>
</dbReference>
<dbReference type="InterPro" id="IPR009008">
    <property type="entry name" value="Val/Leu/Ile-tRNA-synth_edit"/>
</dbReference>
<dbReference type="SUPFAM" id="SSF46589">
    <property type="entry name" value="tRNA-binding arm"/>
    <property type="match status" value="1"/>
</dbReference>
<evidence type="ECO:0000313" key="14">
    <source>
        <dbReference type="Proteomes" id="UP000184322"/>
    </source>
</evidence>
<dbReference type="PANTHER" id="PTHR11946:SF93">
    <property type="entry name" value="VALINE--TRNA LIGASE, CHLOROPLASTIC_MITOCHONDRIAL 2"/>
    <property type="match status" value="1"/>
</dbReference>
<comment type="subcellular location">
    <subcellularLocation>
        <location evidence="9">Cytoplasm</location>
    </subcellularLocation>
</comment>
<dbReference type="InterPro" id="IPR010978">
    <property type="entry name" value="tRNA-bd_arm"/>
</dbReference>
<dbReference type="EC" id="6.1.1.9" evidence="9"/>
<dbReference type="GO" id="GO:0005524">
    <property type="term" value="F:ATP binding"/>
    <property type="evidence" value="ECO:0007669"/>
    <property type="project" value="UniProtKB-UniRule"/>
</dbReference>
<dbReference type="Gene3D" id="3.40.50.620">
    <property type="entry name" value="HUPs"/>
    <property type="match status" value="2"/>
</dbReference>
<evidence type="ECO:0000256" key="6">
    <source>
        <dbReference type="ARBA" id="ARBA00023054"/>
    </source>
</evidence>
<dbReference type="EMBL" id="CP017813">
    <property type="protein sequence ID" value="APJ38334.1"/>
    <property type="molecule type" value="Genomic_DNA"/>
</dbReference>
<protein>
    <recommendedName>
        <fullName evidence="9">Valine--tRNA ligase</fullName>
        <ecNumber evidence="9">6.1.1.9</ecNumber>
    </recommendedName>
    <alternativeName>
        <fullName evidence="9">Valyl-tRNA synthetase</fullName>
        <shortName evidence="9">ValRS</shortName>
    </alternativeName>
</protein>
<dbReference type="NCBIfam" id="NF004349">
    <property type="entry name" value="PRK05729.1"/>
    <property type="match status" value="1"/>
</dbReference>
<evidence type="ECO:0000256" key="7">
    <source>
        <dbReference type="ARBA" id="ARBA00023146"/>
    </source>
</evidence>
<evidence type="ECO:0000256" key="9">
    <source>
        <dbReference type="HAMAP-Rule" id="MF_02004"/>
    </source>
</evidence>
<evidence type="ECO:0000256" key="5">
    <source>
        <dbReference type="ARBA" id="ARBA00022917"/>
    </source>
</evidence>
<dbReference type="Gene3D" id="1.10.287.380">
    <property type="entry name" value="Valyl-tRNA synthetase, C-terminal domain"/>
    <property type="match status" value="1"/>
</dbReference>
<keyword evidence="4 9" id="KW-0067">ATP-binding</keyword>
<comment type="function">
    <text evidence="9">Catalyzes the attachment of valine to tRNA(Val). As ValRS can inadvertently accommodate and process structurally similar amino acids such as threonine, to avoid such errors, it has a 'posttransfer' editing activity that hydrolyzes mischarged Thr-tRNA(Val) in a tRNA-dependent manner.</text>
</comment>
<dbReference type="SUPFAM" id="SSF52374">
    <property type="entry name" value="Nucleotidylyl transferase"/>
    <property type="match status" value="1"/>
</dbReference>
<feature type="coiled-coil region" evidence="9">
    <location>
        <begin position="771"/>
        <end position="833"/>
    </location>
</feature>
<dbReference type="InterPro" id="IPR009080">
    <property type="entry name" value="tRNAsynth_Ia_anticodon-bd"/>
</dbReference>
<dbReference type="HAMAP" id="MF_02004">
    <property type="entry name" value="Val_tRNA_synth_type1"/>
    <property type="match status" value="1"/>
</dbReference>
<sequence>MNKTYNHKEVELNTDRKWQDKKYFMTHDLRKKPFSILLPPPNVTGKLHLGHSLDSYIPDTVIRYKKLNNYDVFWIAGMDHAGIATQAKVEQVLYEETGLTRHDLGREKFLAKVWEWKETYAQMFRKQWSALGLALDYENERFTLDDDANEAVLKVFVDLYNKGLIYRDTKAISWDTKLNTALSNIEVYSEDTKQNMYHIKYFIENSDQFITVATVRTETLLSDVAVVVNPNDERYKHLWNKNVIHPITKELLPIITDEYVGIDFGSGAMKLSAHAEVDINIIKKHNLEIRETINKSGFIDSPQTKYHGLDRFAAREAIANDLKANDLLVKVEETTSPVGFSERSKTPIEILVTPQWFVKMDKLAQGILNHLDTDQKVKFYPERFEATMRQWMENVHDWTISRQLWWGHRIPAWYKDDQIKVQIDSPGEGWVQDEDVLDTWFSSGISPFVFLGWPQSDEKLKRYYPSDVLITGYDLVFFWVARMYFFGLEFMNEKPFKDVLFHGLIRDEQNRKMSKSLNNGIDPMEVIDQYGSDALRWFLITNTSPGIDIRYSTEKIKSAWGVCNKLWNISRYIHEMNDGVQTSQLSDIDKWINNKLFELKNNIDRWMSTYEFTLIGSEIYKFIFNDFSSWYIELLKTAPSKQNALAVLRNALIIIHPLLPFTTDKIFSEIFNNELLEQTYPELEYYDNVEYVDTLIEIVTIIRKYRDENNISKKEIINYHFESANEVDSNMFKGIDKLAYAQQKLNQDLLFTTKLGNLYIEVSQELKEQNKQRLLDKIAQIKFEIDRAQKMLSNESFISKAPEAKIAIEREKLAKYTNELSQYEEELQCKYCEEKN</sequence>
<evidence type="ECO:0000256" key="8">
    <source>
        <dbReference type="ARBA" id="ARBA00047552"/>
    </source>
</evidence>
<keyword evidence="5 9" id="KW-0648">Protein biosynthesis</keyword>
<feature type="domain" description="Methionyl/Valyl/Leucyl/Isoleucyl-tRNA synthetase anticodon-binding" evidence="11">
    <location>
        <begin position="589"/>
        <end position="715"/>
    </location>
</feature>
<dbReference type="Pfam" id="PF00133">
    <property type="entry name" value="tRNA-synt_1"/>
    <property type="match status" value="2"/>
</dbReference>
<dbReference type="NCBIfam" id="TIGR00422">
    <property type="entry name" value="valS"/>
    <property type="match status" value="1"/>
</dbReference>
<dbReference type="Gene3D" id="3.90.740.10">
    <property type="entry name" value="Valyl/Leucyl/Isoleucyl-tRNA synthetase, editing domain"/>
    <property type="match status" value="1"/>
</dbReference>
<dbReference type="RefSeq" id="WP_073372337.1">
    <property type="nucleotide sequence ID" value="NZ_CP017813.1"/>
</dbReference>
<dbReference type="PRINTS" id="PR00986">
    <property type="entry name" value="TRNASYNTHVAL"/>
</dbReference>
<dbReference type="OrthoDB" id="9810365at2"/>
<dbReference type="InterPro" id="IPR033705">
    <property type="entry name" value="Anticodon_Ia_Val"/>
</dbReference>
<dbReference type="PROSITE" id="PS00178">
    <property type="entry name" value="AA_TRNA_LIGASE_I"/>
    <property type="match status" value="1"/>
</dbReference>
<comment type="domain">
    <text evidence="9">ValRS has two distinct active sites: one for aminoacylation and one for editing. The misactivated threonine is translocated from the active site to the editing site.</text>
</comment>
<dbReference type="InterPro" id="IPR002303">
    <property type="entry name" value="Valyl-tRNA_ligase"/>
</dbReference>
<dbReference type="SUPFAM" id="SSF47323">
    <property type="entry name" value="Anticodon-binding domain of a subclass of class I aminoacyl-tRNA synthetases"/>
    <property type="match status" value="1"/>
</dbReference>
<dbReference type="Pfam" id="PF10458">
    <property type="entry name" value="Val_tRNA-synt_C"/>
    <property type="match status" value="1"/>
</dbReference>
<feature type="domain" description="Aminoacyl-tRNA synthetase class Ia" evidence="10">
    <location>
        <begin position="424"/>
        <end position="551"/>
    </location>
</feature>
<evidence type="ECO:0000313" key="13">
    <source>
        <dbReference type="EMBL" id="APJ38334.1"/>
    </source>
</evidence>
<dbReference type="CDD" id="cd07962">
    <property type="entry name" value="Anticodon_Ia_Val"/>
    <property type="match status" value="1"/>
</dbReference>
<dbReference type="PANTHER" id="PTHR11946">
    <property type="entry name" value="VALYL-TRNA SYNTHETASES"/>
    <property type="match status" value="1"/>
</dbReference>
<comment type="similarity">
    <text evidence="9">Belongs to the class-I aminoacyl-tRNA synthetase family. ValS type 1 subfamily.</text>
</comment>
<keyword evidence="2 9" id="KW-0436">Ligase</keyword>
<dbReference type="InterPro" id="IPR019499">
    <property type="entry name" value="Val-tRNA_synth_tRNA-bd"/>
</dbReference>
<dbReference type="InterPro" id="IPR013155">
    <property type="entry name" value="M/V/L/I-tRNA-synth_anticd-bd"/>
</dbReference>
<feature type="binding site" evidence="9">
    <location>
        <position position="515"/>
    </location>
    <ligand>
        <name>ATP</name>
        <dbReference type="ChEBI" id="CHEBI:30616"/>
    </ligand>
</feature>
<evidence type="ECO:0000256" key="1">
    <source>
        <dbReference type="ARBA" id="ARBA00022490"/>
    </source>
</evidence>
<feature type="domain" description="Valyl-tRNA synthetase tRNA-binding arm" evidence="12">
    <location>
        <begin position="769"/>
        <end position="828"/>
    </location>
</feature>
<dbReference type="GO" id="GO:0005829">
    <property type="term" value="C:cytosol"/>
    <property type="evidence" value="ECO:0007669"/>
    <property type="project" value="TreeGrafter"/>
</dbReference>
<dbReference type="InterPro" id="IPR002300">
    <property type="entry name" value="aa-tRNA-synth_Ia"/>
</dbReference>
<feature type="short sequence motif" description="'HIGH' region" evidence="9">
    <location>
        <begin position="41"/>
        <end position="51"/>
    </location>
</feature>
<evidence type="ECO:0000256" key="2">
    <source>
        <dbReference type="ARBA" id="ARBA00022598"/>
    </source>
</evidence>
<feature type="short sequence motif" description="'KMSKS' region" evidence="9">
    <location>
        <begin position="512"/>
        <end position="516"/>
    </location>
</feature>
<dbReference type="InterPro" id="IPR014729">
    <property type="entry name" value="Rossmann-like_a/b/a_fold"/>
</dbReference>
<dbReference type="KEGG" id="mpul:BLA55_01435"/>
<dbReference type="STRING" id="48003.BLA55_01435"/>
<comment type="subunit">
    <text evidence="9">Monomer.</text>
</comment>
<dbReference type="GO" id="GO:0006438">
    <property type="term" value="P:valyl-tRNA aminoacylation"/>
    <property type="evidence" value="ECO:0007669"/>
    <property type="project" value="UniProtKB-UniRule"/>
</dbReference>
<gene>
    <name evidence="9" type="primary">valS</name>
    <name evidence="13" type="ORF">BLA55_01435</name>
</gene>
<evidence type="ECO:0000259" key="10">
    <source>
        <dbReference type="Pfam" id="PF00133"/>
    </source>
</evidence>
<feature type="domain" description="Aminoacyl-tRNA synthetase class Ia" evidence="10">
    <location>
        <begin position="16"/>
        <end position="423"/>
    </location>
</feature>
<keyword evidence="7 9" id="KW-0030">Aminoacyl-tRNA synthetase</keyword>
<proteinExistence type="inferred from homology"/>
<organism evidence="13 14">
    <name type="scientific">Mycoplasmopsis pullorum</name>
    <dbReference type="NCBI Taxonomy" id="48003"/>
    <lineage>
        <taxon>Bacteria</taxon>
        <taxon>Bacillati</taxon>
        <taxon>Mycoplasmatota</taxon>
        <taxon>Mycoplasmoidales</taxon>
        <taxon>Metamycoplasmataceae</taxon>
        <taxon>Mycoplasmopsis</taxon>
    </lineage>
</organism>
<evidence type="ECO:0000259" key="11">
    <source>
        <dbReference type="Pfam" id="PF08264"/>
    </source>
</evidence>
<dbReference type="FunFam" id="3.40.50.620:FF:000020">
    <property type="entry name" value="Valine--tRNA ligase, mitochondrial"/>
    <property type="match status" value="1"/>
</dbReference>
<evidence type="ECO:0000256" key="3">
    <source>
        <dbReference type="ARBA" id="ARBA00022741"/>
    </source>
</evidence>
<evidence type="ECO:0000259" key="12">
    <source>
        <dbReference type="Pfam" id="PF10458"/>
    </source>
</evidence>